<organism evidence="23 24">
    <name type="scientific">Dimorphilus gyrociliatus</name>
    <dbReference type="NCBI Taxonomy" id="2664684"/>
    <lineage>
        <taxon>Eukaryota</taxon>
        <taxon>Metazoa</taxon>
        <taxon>Spiralia</taxon>
        <taxon>Lophotrochozoa</taxon>
        <taxon>Annelida</taxon>
        <taxon>Polychaeta</taxon>
        <taxon>Polychaeta incertae sedis</taxon>
        <taxon>Dinophilidae</taxon>
        <taxon>Dimorphilus</taxon>
    </lineage>
</organism>
<dbReference type="InterPro" id="IPR047141">
    <property type="entry name" value="Stealth"/>
</dbReference>
<feature type="domain" description="LNR" evidence="22">
    <location>
        <begin position="417"/>
        <end position="447"/>
    </location>
</feature>
<accession>A0A7I8VYR9</accession>
<dbReference type="EMBL" id="CAJFCJ010000010">
    <property type="protein sequence ID" value="CAD5119659.1"/>
    <property type="molecule type" value="Genomic_DNA"/>
</dbReference>
<evidence type="ECO:0000256" key="14">
    <source>
        <dbReference type="ARBA" id="ARBA00023180"/>
    </source>
</evidence>
<dbReference type="GO" id="GO:0046872">
    <property type="term" value="F:metal ion binding"/>
    <property type="evidence" value="ECO:0007669"/>
    <property type="project" value="UniProtKB-KW"/>
</dbReference>
<gene>
    <name evidence="23" type="ORF">DGYR_LOCUS7859</name>
</gene>
<proteinExistence type="inferred from homology"/>
<dbReference type="Pfam" id="PF11380">
    <property type="entry name" value="Stealth_CR2"/>
    <property type="match status" value="1"/>
</dbReference>
<dbReference type="PANTHER" id="PTHR24045:SF0">
    <property type="entry name" value="N-ACETYLGLUCOSAMINE-1-PHOSPHOTRANSFERASE SUBUNITS ALPHA_BETA"/>
    <property type="match status" value="1"/>
</dbReference>
<evidence type="ECO:0000256" key="3">
    <source>
        <dbReference type="ARBA" id="ARBA00007583"/>
    </source>
</evidence>
<dbReference type="Pfam" id="PF17102">
    <property type="entry name" value="Stealth_CR3"/>
    <property type="match status" value="1"/>
</dbReference>
<name>A0A7I8VYR9_9ANNE</name>
<keyword evidence="4" id="KW-0808">Transferase</keyword>
<reference evidence="23 24" key="1">
    <citation type="submission" date="2020-08" db="EMBL/GenBank/DDBJ databases">
        <authorList>
            <person name="Hejnol A."/>
        </authorList>
    </citation>
    <scope>NUCLEOTIDE SEQUENCE [LARGE SCALE GENOMIC DNA]</scope>
</reference>
<dbReference type="PROSITE" id="PS50258">
    <property type="entry name" value="LNR"/>
    <property type="match status" value="1"/>
</dbReference>
<dbReference type="AlphaFoldDB" id="A0A7I8VYR9"/>
<evidence type="ECO:0000256" key="10">
    <source>
        <dbReference type="ARBA" id="ARBA00022989"/>
    </source>
</evidence>
<dbReference type="InterPro" id="IPR031357">
    <property type="entry name" value="Stealth_CR3"/>
</dbReference>
<keyword evidence="10" id="KW-1133">Transmembrane helix</keyword>
<dbReference type="PANTHER" id="PTHR24045">
    <property type="match status" value="1"/>
</dbReference>
<evidence type="ECO:0000313" key="24">
    <source>
        <dbReference type="Proteomes" id="UP000549394"/>
    </source>
</evidence>
<evidence type="ECO:0000256" key="12">
    <source>
        <dbReference type="ARBA" id="ARBA00023136"/>
    </source>
</evidence>
<comment type="subcellular location">
    <subcellularLocation>
        <location evidence="2">Golgi apparatus membrane</location>
        <topology evidence="2">Single-pass type I membrane protein</topology>
    </subcellularLocation>
    <subcellularLocation>
        <location evidence="1">Golgi apparatus membrane</location>
        <topology evidence="1">Single-pass type II membrane protein</topology>
    </subcellularLocation>
</comment>
<dbReference type="Pfam" id="PF17103">
    <property type="entry name" value="Stealth_CR4"/>
    <property type="match status" value="1"/>
</dbReference>
<keyword evidence="13" id="KW-1015">Disulfide bond</keyword>
<protein>
    <recommendedName>
        <fullName evidence="18">N-acetylglucosamine-1-phosphotransferase subunits alpha/beta</fullName>
        <ecNumber evidence="17">2.7.8.17</ecNumber>
    </recommendedName>
    <alternativeName>
        <fullName evidence="21">GlcNAc-1-phosphotransferase subunits alpha/beta</fullName>
    </alternativeName>
    <alternativeName>
        <fullName evidence="20">Stealth protein GNPTAB</fullName>
    </alternativeName>
    <alternativeName>
        <fullName evidence="19">UDP-N-acetylglucosamine-1-phosphotransferase subunits alpha/beta</fullName>
    </alternativeName>
</protein>
<dbReference type="InterPro" id="IPR000800">
    <property type="entry name" value="Notch_dom"/>
</dbReference>
<dbReference type="Proteomes" id="UP000549394">
    <property type="component" value="Unassembled WGS sequence"/>
</dbReference>
<keyword evidence="11" id="KW-0333">Golgi apparatus</keyword>
<comment type="similarity">
    <text evidence="3">Belongs to the stealth family.</text>
</comment>
<dbReference type="Gene3D" id="3.30.300.320">
    <property type="match status" value="1"/>
</dbReference>
<keyword evidence="24" id="KW-1185">Reference proteome</keyword>
<keyword evidence="5" id="KW-0812">Transmembrane</keyword>
<dbReference type="Pfam" id="PF17101">
    <property type="entry name" value="Stealth_CR1"/>
    <property type="match status" value="1"/>
</dbReference>
<keyword evidence="6" id="KW-0479">Metal-binding</keyword>
<evidence type="ECO:0000256" key="9">
    <source>
        <dbReference type="ARBA" id="ARBA00022968"/>
    </source>
</evidence>
<evidence type="ECO:0000256" key="15">
    <source>
        <dbReference type="ARBA" id="ARBA00050775"/>
    </source>
</evidence>
<comment type="catalytic activity">
    <reaction evidence="15">
        <text>N(4)-[alpha-D-mannosyl-(1-&gt;2)-alpha-D-mannosyl-(glycan)]-L-asparaginyl-[protein] + UDP-N-acetyl-alpha-D-glucosamine = N(4)-[6-(N-acetyl-alpha-D-glucosaminyl-1-phospho)-alpha-D-mannosyl-(1-&gt;2)-alpha-D-mannosyl-(glycan)]-L-asparaginyl-[protein] + UMP + H(+)</text>
        <dbReference type="Rhea" id="RHEA:13581"/>
        <dbReference type="Rhea" id="RHEA-COMP:14507"/>
        <dbReference type="Rhea" id="RHEA-COMP:14508"/>
        <dbReference type="ChEBI" id="CHEBI:15378"/>
        <dbReference type="ChEBI" id="CHEBI:57705"/>
        <dbReference type="ChEBI" id="CHEBI:57865"/>
        <dbReference type="ChEBI" id="CHEBI:140357"/>
        <dbReference type="ChEBI" id="CHEBI:140369"/>
        <dbReference type="EC" id="2.7.8.17"/>
    </reaction>
</comment>
<evidence type="ECO:0000256" key="1">
    <source>
        <dbReference type="ARBA" id="ARBA00004323"/>
    </source>
</evidence>
<evidence type="ECO:0000256" key="17">
    <source>
        <dbReference type="ARBA" id="ARBA00066709"/>
    </source>
</evidence>
<evidence type="ECO:0000256" key="8">
    <source>
        <dbReference type="ARBA" id="ARBA00022837"/>
    </source>
</evidence>
<evidence type="ECO:0000256" key="20">
    <source>
        <dbReference type="ARBA" id="ARBA00079995"/>
    </source>
</evidence>
<dbReference type="InterPro" id="IPR035993">
    <property type="entry name" value="Notch-like_dom_sf"/>
</dbReference>
<evidence type="ECO:0000256" key="11">
    <source>
        <dbReference type="ARBA" id="ARBA00023034"/>
    </source>
</evidence>
<dbReference type="FunFam" id="3.30.300.320:FF:000002">
    <property type="entry name" value="N-acetylglucosamine-1-phosphotransferase subunits alpha/beta isoform X1"/>
    <property type="match status" value="1"/>
</dbReference>
<evidence type="ECO:0000256" key="21">
    <source>
        <dbReference type="ARBA" id="ARBA00082117"/>
    </source>
</evidence>
<sequence>MLKLMQKRTYDVLSHRHGILFLMLGVFLLIISALQFGEVVLEWSTEKYQAVFNSFSDNIARKSFQKNLCHPVPIDIVYTWVNGSDPELIKDVYLQRRLLEKQYNAASVNGSVCSLENCFLMPTLIVQPTISDTLQLPNLQAVFKSLLKATKLYKADIKGEGSKTLTVITFRNISDAKVTKAHGLTVDTSINTTATLAFVTSDNFTPVSVEVKDTVIITQFRGNYSFDSFDSYLNKEFLNKITYIQKETEKQTYIVQFKEDRYVSSFINKYSNDSSFPSIKKAYLVWDSTKGLLQDIIDPNRFEDNEELRYSLRSVEKYMPWVRHIYIVTNGQIPYWLNMDNERVSIVTHEEIFTNKSHLPTFSSPAIEAHIHKIKGLSEKFIYMNDDVMYGSRIWPDDFYSQSNGQKVYLTWSVPNCQEGCPTTWIKDGYCDKACNNTECDYDGGDCIGTGAKKVGAQGQGGGGAGLALRDPIPQTFCHSGCADTWLADRYCDQACNVLDCGFDAGDCGIENYGNIYEIEFKPDIKIYNIPNGEKSAYLNLTKSLTKNMTFNYGDFENENGIRTVVYAKKFSLIIVVFDAFSNETNLEINLNIGKNNSKAFHFEIRAKPNGEREVKTTPKVNIDKIYSFTGIPDELRQPKAQKYSIPEHLTLPPRNLTDQILSENSSLTYMYKELLRMKAEGQLTDKGFKYKVNVLVRKFDEESKLSHLKILESQQKQDVPQEDLDKYIKKGRRLLSIKDLPFEQPQNLNGALPWEKQGIFNNLINMKEKSERRTEEYKIDRFRGRHLLDTYAESLRHVNRIYNKAFGYSPRKVPAHMAHMIDRNVMYELQEIFRKEWDDTSSRKIRSSKDMQFSFTYFYYLMSAQNNFSISEIFNQIDTDSSRFEIVGEDDIMFKMIHSNISHVIGQLDEVRKQSKKFICLNDNIDHKSKHAKTVKAILQDFYEAMFPIPSQFELPRTFRNKYLSVKELRKGEKTQ</sequence>
<evidence type="ECO:0000259" key="22">
    <source>
        <dbReference type="PROSITE" id="PS50258"/>
    </source>
</evidence>
<keyword evidence="12" id="KW-0472">Membrane</keyword>
<dbReference type="GO" id="GO:0046835">
    <property type="term" value="P:carbohydrate phosphorylation"/>
    <property type="evidence" value="ECO:0007669"/>
    <property type="project" value="TreeGrafter"/>
</dbReference>
<dbReference type="Pfam" id="PF00066">
    <property type="entry name" value="Notch"/>
    <property type="match status" value="2"/>
</dbReference>
<evidence type="ECO:0000256" key="16">
    <source>
        <dbReference type="ARBA" id="ARBA00057240"/>
    </source>
</evidence>
<dbReference type="OrthoDB" id="263283at2759"/>
<dbReference type="GO" id="GO:0000139">
    <property type="term" value="C:Golgi membrane"/>
    <property type="evidence" value="ECO:0007669"/>
    <property type="project" value="UniProtKB-SubCell"/>
</dbReference>
<dbReference type="SMART" id="SM00004">
    <property type="entry name" value="NL"/>
    <property type="match status" value="2"/>
</dbReference>
<evidence type="ECO:0000256" key="2">
    <source>
        <dbReference type="ARBA" id="ARBA00004614"/>
    </source>
</evidence>
<keyword evidence="7" id="KW-0677">Repeat</keyword>
<comment type="caution">
    <text evidence="23">The sequence shown here is derived from an EMBL/GenBank/DDBJ whole genome shotgun (WGS) entry which is preliminary data.</text>
</comment>
<evidence type="ECO:0000256" key="4">
    <source>
        <dbReference type="ARBA" id="ARBA00022679"/>
    </source>
</evidence>
<comment type="function">
    <text evidence="16">Catalyzes the formation of mannose 6-phosphate (M6P) markers on high mannose type oligosaccharides in the Golgi apparatus. M6P residues are required to bind to the M6P receptors (MPR), which mediate the vesicular transport of lysosomal enzymes to the endosomal/prelysosomal compartment.</text>
</comment>
<dbReference type="SUPFAM" id="SSF90193">
    <property type="entry name" value="Notch domain"/>
    <property type="match status" value="1"/>
</dbReference>
<dbReference type="GO" id="GO:0003976">
    <property type="term" value="F:UDP-N-acetylglucosamine-lysosomal-enzyme N-acetylglucosaminephosphotransferase activity"/>
    <property type="evidence" value="ECO:0007669"/>
    <property type="project" value="UniProtKB-EC"/>
</dbReference>
<dbReference type="InterPro" id="IPR031358">
    <property type="entry name" value="Stealth_CR1"/>
</dbReference>
<dbReference type="GO" id="GO:0016256">
    <property type="term" value="P:N-glycan processing to lysosome"/>
    <property type="evidence" value="ECO:0007669"/>
    <property type="project" value="TreeGrafter"/>
</dbReference>
<evidence type="ECO:0000256" key="5">
    <source>
        <dbReference type="ARBA" id="ARBA00022692"/>
    </source>
</evidence>
<evidence type="ECO:0000256" key="19">
    <source>
        <dbReference type="ARBA" id="ARBA00078196"/>
    </source>
</evidence>
<evidence type="ECO:0000256" key="13">
    <source>
        <dbReference type="ARBA" id="ARBA00023157"/>
    </source>
</evidence>
<evidence type="ECO:0000256" key="18">
    <source>
        <dbReference type="ARBA" id="ARBA00070893"/>
    </source>
</evidence>
<keyword evidence="9" id="KW-0735">Signal-anchor</keyword>
<keyword evidence="14" id="KW-0325">Glycoprotein</keyword>
<dbReference type="InterPro" id="IPR021520">
    <property type="entry name" value="Stealth_CR2"/>
</dbReference>
<dbReference type="InterPro" id="IPR031356">
    <property type="entry name" value="Stealth_CR4"/>
</dbReference>
<dbReference type="EC" id="2.7.8.17" evidence="17"/>
<evidence type="ECO:0000256" key="6">
    <source>
        <dbReference type="ARBA" id="ARBA00022723"/>
    </source>
</evidence>
<evidence type="ECO:0000313" key="23">
    <source>
        <dbReference type="EMBL" id="CAD5119659.1"/>
    </source>
</evidence>
<evidence type="ECO:0000256" key="7">
    <source>
        <dbReference type="ARBA" id="ARBA00022737"/>
    </source>
</evidence>
<keyword evidence="8" id="KW-0106">Calcium</keyword>